<evidence type="ECO:0000259" key="6">
    <source>
        <dbReference type="Pfam" id="PF05050"/>
    </source>
</evidence>
<evidence type="ECO:0000313" key="8">
    <source>
        <dbReference type="Proteomes" id="UP000838412"/>
    </source>
</evidence>
<comment type="subcellular location">
    <subcellularLocation>
        <location evidence="1">Secreted</location>
    </subcellularLocation>
</comment>
<feature type="region of interest" description="Disordered" evidence="4">
    <location>
        <begin position="57"/>
        <end position="94"/>
    </location>
</feature>
<evidence type="ECO:0000256" key="2">
    <source>
        <dbReference type="ARBA" id="ARBA00022525"/>
    </source>
</evidence>
<feature type="chain" id="PRO_5035453843" evidence="5">
    <location>
        <begin position="27"/>
        <end position="539"/>
    </location>
</feature>
<dbReference type="InterPro" id="IPR029063">
    <property type="entry name" value="SAM-dependent_MTases_sf"/>
</dbReference>
<evidence type="ECO:0000313" key="7">
    <source>
        <dbReference type="EMBL" id="CAH1268656.1"/>
    </source>
</evidence>
<dbReference type="SUPFAM" id="SSF88713">
    <property type="entry name" value="Glycoside hydrolase/deacetylase"/>
    <property type="match status" value="1"/>
</dbReference>
<dbReference type="EMBL" id="OV696691">
    <property type="protein sequence ID" value="CAH1268656.1"/>
    <property type="molecule type" value="Genomic_DNA"/>
</dbReference>
<keyword evidence="2" id="KW-0964">Secreted</keyword>
<dbReference type="InterPro" id="IPR052001">
    <property type="entry name" value="MHC-II_Gamma/Thyroglobulin"/>
</dbReference>
<sequence length="539" mass="60953">MATSSGRLGARISLVLFGVLLGLLLSSFLDTSGLVRTPHEDRQVVKLAQFSIDCKAPGDRVKSQQGPKGELPARDNILSRSYGKQQQPRSQTRSLIKGEKPRKIFIDCGANAAFSVRLFRETYPGGQDYVIHSFELDQRLIPYFSPYSNHVLHCPVAAADRNGNITVYGESVWRPDKGRVFDMDMQWGGGVVYADENETRSESYGRRFGVKTVVPMLDLSSWVQENTVIEDHVILKIDVEGSEYEIVEKMLKDGTFKWIDKFYAEFHNVSWAPVPGWSQQRRDDLVRTLEKQGNMFLYWEGESHYYQDMEELHKPDIPATTPGAPGTIYSQCSRSPGGGARLALTVQVGMDAKVAFRLVETMRAHPSNMPVALFVHGNFAQLYPDLVSSWAETYIIGIREHQLFPAGHWTLQNANVMRMSVIASVRRLRELQLRPAYYLPDGVTQRVRDVARKRGLRIVQPATRFPPVTGTLLSEDNYYKVRDVERTPKVLRILHERFAAGGILALDTDHPDSLLISVFLMDYLHQVSGFQLISLDDCL</sequence>
<feature type="compositionally biased region" description="Polar residues" evidence="4">
    <location>
        <begin position="78"/>
        <end position="94"/>
    </location>
</feature>
<accession>A0A8K0A738</accession>
<dbReference type="PANTHER" id="PTHR14093">
    <property type="entry name" value="HLA CLASS II GAMMA CHAIN"/>
    <property type="match status" value="1"/>
</dbReference>
<evidence type="ECO:0000256" key="4">
    <source>
        <dbReference type="SAM" id="MobiDB-lite"/>
    </source>
</evidence>
<keyword evidence="5" id="KW-0732">Signal</keyword>
<dbReference type="InterPro" id="IPR006342">
    <property type="entry name" value="FkbM_mtfrase"/>
</dbReference>
<dbReference type="Pfam" id="PF05050">
    <property type="entry name" value="Methyltransf_21"/>
    <property type="match status" value="1"/>
</dbReference>
<evidence type="ECO:0000256" key="3">
    <source>
        <dbReference type="ARBA" id="ARBA00023180"/>
    </source>
</evidence>
<feature type="signal peptide" evidence="5">
    <location>
        <begin position="1"/>
        <end position="26"/>
    </location>
</feature>
<gene>
    <name evidence="7" type="primary">Hypp3940</name>
    <name evidence="7" type="ORF">BLAG_LOCUS21527</name>
</gene>
<keyword evidence="3" id="KW-0325">Glycoprotein</keyword>
<protein>
    <submittedName>
        <fullName evidence="7">Hypp3940 protein</fullName>
    </submittedName>
</protein>
<keyword evidence="8" id="KW-1185">Reference proteome</keyword>
<evidence type="ECO:0000256" key="1">
    <source>
        <dbReference type="ARBA" id="ARBA00004613"/>
    </source>
</evidence>
<dbReference type="GO" id="GO:0005975">
    <property type="term" value="P:carbohydrate metabolic process"/>
    <property type="evidence" value="ECO:0007669"/>
    <property type="project" value="InterPro"/>
</dbReference>
<dbReference type="InterPro" id="IPR011330">
    <property type="entry name" value="Glyco_hydro/deAcase_b/a-brl"/>
</dbReference>
<dbReference type="NCBIfam" id="TIGR01444">
    <property type="entry name" value="fkbM_fam"/>
    <property type="match status" value="1"/>
</dbReference>
<reference evidence="7" key="1">
    <citation type="submission" date="2022-01" db="EMBL/GenBank/DDBJ databases">
        <authorList>
            <person name="Braso-Vives M."/>
        </authorList>
    </citation>
    <scope>NUCLEOTIDE SEQUENCE</scope>
</reference>
<dbReference type="SUPFAM" id="SSF53335">
    <property type="entry name" value="S-adenosyl-L-methionine-dependent methyltransferases"/>
    <property type="match status" value="1"/>
</dbReference>
<organism evidence="7 8">
    <name type="scientific">Branchiostoma lanceolatum</name>
    <name type="common">Common lancelet</name>
    <name type="synonym">Amphioxus lanceolatum</name>
    <dbReference type="NCBI Taxonomy" id="7740"/>
    <lineage>
        <taxon>Eukaryota</taxon>
        <taxon>Metazoa</taxon>
        <taxon>Chordata</taxon>
        <taxon>Cephalochordata</taxon>
        <taxon>Leptocardii</taxon>
        <taxon>Amphioxiformes</taxon>
        <taxon>Branchiostomatidae</taxon>
        <taxon>Branchiostoma</taxon>
    </lineage>
</organism>
<dbReference type="PANTHER" id="PTHR14093:SF21">
    <property type="entry name" value="EXPRESSED PROTEIN"/>
    <property type="match status" value="1"/>
</dbReference>
<dbReference type="AlphaFoldDB" id="A0A8K0A738"/>
<dbReference type="Proteomes" id="UP000838412">
    <property type="component" value="Chromosome 6"/>
</dbReference>
<feature type="domain" description="Methyltransferase FkbM" evidence="6">
    <location>
        <begin position="107"/>
        <end position="249"/>
    </location>
</feature>
<evidence type="ECO:0000256" key="5">
    <source>
        <dbReference type="SAM" id="SignalP"/>
    </source>
</evidence>
<proteinExistence type="predicted"/>
<dbReference type="GO" id="GO:0005576">
    <property type="term" value="C:extracellular region"/>
    <property type="evidence" value="ECO:0007669"/>
    <property type="project" value="UniProtKB-SubCell"/>
</dbReference>
<name>A0A8K0A738_BRALA</name>
<dbReference type="OrthoDB" id="10006218at2759"/>
<dbReference type="Gene3D" id="3.40.50.150">
    <property type="entry name" value="Vaccinia Virus protein VP39"/>
    <property type="match status" value="1"/>
</dbReference>